<dbReference type="RefSeq" id="WP_311495236.1">
    <property type="nucleotide sequence ID" value="NZ_JAVRHO010000013.1"/>
</dbReference>
<keyword evidence="2" id="KW-1185">Reference proteome</keyword>
<gene>
    <name evidence="1" type="ORF">RM545_10535</name>
</gene>
<comment type="caution">
    <text evidence="1">The sequence shown here is derived from an EMBL/GenBank/DDBJ whole genome shotgun (WGS) entry which is preliminary data.</text>
</comment>
<evidence type="ECO:0000313" key="2">
    <source>
        <dbReference type="Proteomes" id="UP001245285"/>
    </source>
</evidence>
<accession>A0ABU3CL83</accession>
<evidence type="ECO:0000313" key="1">
    <source>
        <dbReference type="EMBL" id="MDT0647124.1"/>
    </source>
</evidence>
<name>A0ABU3CL83_9FLAO</name>
<organism evidence="1 2">
    <name type="scientific">Autumnicola lenta</name>
    <dbReference type="NCBI Taxonomy" id="3075593"/>
    <lineage>
        <taxon>Bacteria</taxon>
        <taxon>Pseudomonadati</taxon>
        <taxon>Bacteroidota</taxon>
        <taxon>Flavobacteriia</taxon>
        <taxon>Flavobacteriales</taxon>
        <taxon>Flavobacteriaceae</taxon>
        <taxon>Autumnicola</taxon>
    </lineage>
</organism>
<sequence>MPSGIIILMVSAGFTVANREIDLVLDLKWLFEIFNQLSTEFLLNLLFKITAI</sequence>
<dbReference type="Proteomes" id="UP001245285">
    <property type="component" value="Unassembled WGS sequence"/>
</dbReference>
<dbReference type="EMBL" id="JAVRHO010000013">
    <property type="protein sequence ID" value="MDT0647124.1"/>
    <property type="molecule type" value="Genomic_DNA"/>
</dbReference>
<protein>
    <submittedName>
        <fullName evidence="1">Uncharacterized protein</fullName>
    </submittedName>
</protein>
<proteinExistence type="predicted"/>
<reference evidence="1 2" key="1">
    <citation type="submission" date="2023-09" db="EMBL/GenBank/DDBJ databases">
        <authorList>
            <person name="Rey-Velasco X."/>
        </authorList>
    </citation>
    <scope>NUCLEOTIDE SEQUENCE [LARGE SCALE GENOMIC DNA]</scope>
    <source>
        <strain evidence="1 2">F260</strain>
    </source>
</reference>